<keyword evidence="1" id="KW-0472">Membrane</keyword>
<dbReference type="AlphaFoldDB" id="A0A8D9FB44"/>
<keyword evidence="1" id="KW-1133">Transmembrane helix</keyword>
<evidence type="ECO:0000313" key="2">
    <source>
        <dbReference type="EMBL" id="CAG6784273.1"/>
    </source>
</evidence>
<evidence type="ECO:0000256" key="1">
    <source>
        <dbReference type="SAM" id="Phobius"/>
    </source>
</evidence>
<feature type="transmembrane region" description="Helical" evidence="1">
    <location>
        <begin position="135"/>
        <end position="151"/>
    </location>
</feature>
<sequence length="179" mass="20158">MNICNPVLAMSAPPLSNATVKKKVTFFTYKNPQMTLQLRYINIREYIMSNHSLKSLSFSDAEVFVRYTSSEVNSFTIFSDGLNSDVLATEYRTLIMWSVVFGNNLFLILCLTIAITENALSTVAFENGNANTANTRLLMFMNAGCPIAFFFKTKLSARKIQWTLHQECSNSLMAAFSIQ</sequence>
<feature type="transmembrane region" description="Helical" evidence="1">
    <location>
        <begin position="94"/>
        <end position="115"/>
    </location>
</feature>
<organism evidence="2">
    <name type="scientific">Cacopsylla melanoneura</name>
    <dbReference type="NCBI Taxonomy" id="428564"/>
    <lineage>
        <taxon>Eukaryota</taxon>
        <taxon>Metazoa</taxon>
        <taxon>Ecdysozoa</taxon>
        <taxon>Arthropoda</taxon>
        <taxon>Hexapoda</taxon>
        <taxon>Insecta</taxon>
        <taxon>Pterygota</taxon>
        <taxon>Neoptera</taxon>
        <taxon>Paraneoptera</taxon>
        <taxon>Hemiptera</taxon>
        <taxon>Sternorrhyncha</taxon>
        <taxon>Psylloidea</taxon>
        <taxon>Psyllidae</taxon>
        <taxon>Psyllinae</taxon>
        <taxon>Cacopsylla</taxon>
    </lineage>
</organism>
<proteinExistence type="predicted"/>
<keyword evidence="1" id="KW-0812">Transmembrane</keyword>
<reference evidence="2" key="1">
    <citation type="submission" date="2021-05" db="EMBL/GenBank/DDBJ databases">
        <authorList>
            <person name="Alioto T."/>
            <person name="Alioto T."/>
            <person name="Gomez Garrido J."/>
        </authorList>
    </citation>
    <scope>NUCLEOTIDE SEQUENCE</scope>
</reference>
<protein>
    <submittedName>
        <fullName evidence="2">Uncharacterized protein</fullName>
    </submittedName>
</protein>
<dbReference type="EMBL" id="HBUF01636590">
    <property type="protein sequence ID" value="CAG6784273.1"/>
    <property type="molecule type" value="Transcribed_RNA"/>
</dbReference>
<name>A0A8D9FB44_9HEMI</name>
<accession>A0A8D9FB44</accession>